<reference evidence="17 18" key="1">
    <citation type="submission" date="2020-09" db="EMBL/GenBank/DDBJ databases">
        <title>Complete genome sequence of altererythrobacter flavus SS-21NJ, isolated from Dongying oil sludge in Shandong province.</title>
        <authorList>
            <person name="Sun S."/>
            <person name="Zhang Z."/>
        </authorList>
    </citation>
    <scope>NUCLEOTIDE SEQUENCE [LARGE SCALE GENOMIC DNA]</scope>
    <source>
        <strain evidence="17 18">SS-21NJ</strain>
    </source>
</reference>
<keyword evidence="7" id="KW-0406">Ion transport</keyword>
<evidence type="ECO:0000256" key="1">
    <source>
        <dbReference type="ARBA" id="ARBA00004571"/>
    </source>
</evidence>
<feature type="compositionally biased region" description="Low complexity" evidence="13">
    <location>
        <begin position="35"/>
        <end position="53"/>
    </location>
</feature>
<sequence length="803" mass="85731">MKFRTIVRATILSAASLLPLHAACAATADETGEAEAGAEAGAAADASADGAGDPTQPDNQIIVTAQKIEQRETDVPITLSAVDGKQIERLGVSDLDELSNYVPGLNIQEQSANNPGIVIRGITSDSGSSQQGPRVTLYYNGVDISRSRGSYQAIYDLDRVEVIKGPQATLFGTASAVGAISLVSAKPRDGFSAELSGQYGNYNTTVLSGFVNAGSDVLAGRIAFEWRGRDGYVQNLAPSQKDELYSQDQLGVRGSLRFRPNDRLTVDLVGTYDRQRNGGTPFISGTYPTPAGPANPFGDADLGGSPYSAQALGNNQLGLVRDVYDANLTATYELTDDLTFTTVNGYREFDSAEVFDADGGPAPFLEFAEIAKGWQFSHEGRFSYADPNWRASFGWNFFTEKGHQNVPFSTEEVTFLQCLSELFGATGPVPGAPCVASDGSVPVYDMIGAGLRQAIPYSSVFENRGENQSYSLFADTTWIPMPALELTAGARVLIEQRKSGYVTNVPNSVLTGAPLVPGQLDTGGEVFTARRSFSAVLPRFNALYRVTPELNIYGTVSKGRRSPVVSLGARKAGAEVVPNYQLIPEETVWNYEGGLKFASRAVFASLGAYLQKYKGFQVTRTVSDPNDPSGLPVGSSITESAGSASNFGVEAELNVKPTSWLSVFANVGYIDGGIDDDAANGIFAGDRFRLQPEWQAAGGFTVDYPIGGGARIFATPSVTYRSRIFFEVPNKANISQGPVTLFNARAGVSFADDRYEIAGYIRNATDEDYLLDAGNTGGAFGIPTFIPAEPRFYGIQLTARFGG</sequence>
<dbReference type="Gene3D" id="2.40.170.20">
    <property type="entry name" value="TonB-dependent receptor, beta-barrel domain"/>
    <property type="match status" value="2"/>
</dbReference>
<evidence type="ECO:0000256" key="7">
    <source>
        <dbReference type="ARBA" id="ARBA00023065"/>
    </source>
</evidence>
<feature type="region of interest" description="Disordered" evidence="13">
    <location>
        <begin position="35"/>
        <end position="58"/>
    </location>
</feature>
<evidence type="ECO:0000256" key="2">
    <source>
        <dbReference type="ARBA" id="ARBA00022448"/>
    </source>
</evidence>
<comment type="subcellular location">
    <subcellularLocation>
        <location evidence="1 11">Cell outer membrane</location>
        <topology evidence="1 11">Multi-pass membrane protein</topology>
    </subcellularLocation>
</comment>
<evidence type="ECO:0000259" key="15">
    <source>
        <dbReference type="Pfam" id="PF00593"/>
    </source>
</evidence>
<keyword evidence="3 11" id="KW-1134">Transmembrane beta strand</keyword>
<keyword evidence="4" id="KW-0410">Iron transport</keyword>
<dbReference type="SUPFAM" id="SSF56935">
    <property type="entry name" value="Porins"/>
    <property type="match status" value="1"/>
</dbReference>
<dbReference type="InterPro" id="IPR000531">
    <property type="entry name" value="Beta-barrel_TonB"/>
</dbReference>
<comment type="similarity">
    <text evidence="11 12">Belongs to the TonB-dependent receptor family.</text>
</comment>
<name>A0ABX7KEW6_9SPHN</name>
<keyword evidence="17" id="KW-0675">Receptor</keyword>
<accession>A0ABX7KEW6</accession>
<evidence type="ECO:0000256" key="3">
    <source>
        <dbReference type="ARBA" id="ARBA00022452"/>
    </source>
</evidence>
<keyword evidence="2 11" id="KW-0813">Transport</keyword>
<evidence type="ECO:0000256" key="4">
    <source>
        <dbReference type="ARBA" id="ARBA00022496"/>
    </source>
</evidence>
<feature type="signal peptide" evidence="14">
    <location>
        <begin position="1"/>
        <end position="28"/>
    </location>
</feature>
<dbReference type="RefSeq" id="WP_205445137.1">
    <property type="nucleotide sequence ID" value="NZ_CP061510.1"/>
</dbReference>
<dbReference type="InterPro" id="IPR012910">
    <property type="entry name" value="Plug_dom"/>
</dbReference>
<evidence type="ECO:0000256" key="14">
    <source>
        <dbReference type="SAM" id="SignalP"/>
    </source>
</evidence>
<protein>
    <submittedName>
        <fullName evidence="17">TonB-dependent receptor</fullName>
    </submittedName>
</protein>
<feature type="domain" description="TonB-dependent receptor plug" evidence="16">
    <location>
        <begin position="73"/>
        <end position="178"/>
    </location>
</feature>
<dbReference type="PANTHER" id="PTHR32552:SF81">
    <property type="entry name" value="TONB-DEPENDENT OUTER MEMBRANE RECEPTOR"/>
    <property type="match status" value="1"/>
</dbReference>
<dbReference type="Pfam" id="PF00593">
    <property type="entry name" value="TonB_dep_Rec_b-barrel"/>
    <property type="match status" value="1"/>
</dbReference>
<feature type="chain" id="PRO_5045344254" evidence="14">
    <location>
        <begin position="29"/>
        <end position="803"/>
    </location>
</feature>
<keyword evidence="9 11" id="KW-0472">Membrane</keyword>
<dbReference type="InterPro" id="IPR036942">
    <property type="entry name" value="Beta-barrel_TonB_sf"/>
</dbReference>
<keyword evidence="5 11" id="KW-0812">Transmembrane</keyword>
<dbReference type="Proteomes" id="UP000663637">
    <property type="component" value="Chromosome"/>
</dbReference>
<evidence type="ECO:0000256" key="9">
    <source>
        <dbReference type="ARBA" id="ARBA00023136"/>
    </source>
</evidence>
<organism evidence="17 18">
    <name type="scientific">Tsuneonella flava</name>
    <dbReference type="NCBI Taxonomy" id="2055955"/>
    <lineage>
        <taxon>Bacteria</taxon>
        <taxon>Pseudomonadati</taxon>
        <taxon>Pseudomonadota</taxon>
        <taxon>Alphaproteobacteria</taxon>
        <taxon>Sphingomonadales</taxon>
        <taxon>Erythrobacteraceae</taxon>
        <taxon>Tsuneonella</taxon>
    </lineage>
</organism>
<keyword evidence="8 12" id="KW-0798">TonB box</keyword>
<evidence type="ECO:0000256" key="5">
    <source>
        <dbReference type="ARBA" id="ARBA00022692"/>
    </source>
</evidence>
<evidence type="ECO:0000259" key="16">
    <source>
        <dbReference type="Pfam" id="PF07715"/>
    </source>
</evidence>
<dbReference type="PANTHER" id="PTHR32552">
    <property type="entry name" value="FERRICHROME IRON RECEPTOR-RELATED"/>
    <property type="match status" value="1"/>
</dbReference>
<dbReference type="InterPro" id="IPR039426">
    <property type="entry name" value="TonB-dep_rcpt-like"/>
</dbReference>
<dbReference type="EMBL" id="CP061510">
    <property type="protein sequence ID" value="QSB45826.1"/>
    <property type="molecule type" value="Genomic_DNA"/>
</dbReference>
<evidence type="ECO:0000256" key="13">
    <source>
        <dbReference type="SAM" id="MobiDB-lite"/>
    </source>
</evidence>
<evidence type="ECO:0000256" key="6">
    <source>
        <dbReference type="ARBA" id="ARBA00023004"/>
    </source>
</evidence>
<evidence type="ECO:0000256" key="12">
    <source>
        <dbReference type="RuleBase" id="RU003357"/>
    </source>
</evidence>
<evidence type="ECO:0000256" key="10">
    <source>
        <dbReference type="ARBA" id="ARBA00023237"/>
    </source>
</evidence>
<evidence type="ECO:0000256" key="8">
    <source>
        <dbReference type="ARBA" id="ARBA00023077"/>
    </source>
</evidence>
<feature type="domain" description="TonB-dependent receptor-like beta-barrel" evidence="15">
    <location>
        <begin position="294"/>
        <end position="763"/>
    </location>
</feature>
<dbReference type="PROSITE" id="PS52016">
    <property type="entry name" value="TONB_DEPENDENT_REC_3"/>
    <property type="match status" value="1"/>
</dbReference>
<keyword evidence="14" id="KW-0732">Signal</keyword>
<evidence type="ECO:0000313" key="17">
    <source>
        <dbReference type="EMBL" id="QSB45826.1"/>
    </source>
</evidence>
<proteinExistence type="inferred from homology"/>
<gene>
    <name evidence="17" type="ORF">IDJ81_07020</name>
</gene>
<evidence type="ECO:0000256" key="11">
    <source>
        <dbReference type="PROSITE-ProRule" id="PRU01360"/>
    </source>
</evidence>
<keyword evidence="18" id="KW-1185">Reference proteome</keyword>
<dbReference type="Pfam" id="PF07715">
    <property type="entry name" value="Plug"/>
    <property type="match status" value="1"/>
</dbReference>
<keyword evidence="6" id="KW-0408">Iron</keyword>
<keyword evidence="10 11" id="KW-0998">Cell outer membrane</keyword>
<evidence type="ECO:0000313" key="18">
    <source>
        <dbReference type="Proteomes" id="UP000663637"/>
    </source>
</evidence>